<protein>
    <submittedName>
        <fullName evidence="2">Uncharacterized protein</fullName>
    </submittedName>
</protein>
<dbReference type="AlphaFoldDB" id="A0A498JML8"/>
<dbReference type="Gene3D" id="2.30.130.40">
    <property type="entry name" value="LON domain-like"/>
    <property type="match status" value="1"/>
</dbReference>
<dbReference type="PANTHER" id="PTHR46732:SF8">
    <property type="entry name" value="ATP-DEPENDENT PROTEASE LA (LON) DOMAIN PROTEIN"/>
    <property type="match status" value="1"/>
</dbReference>
<proteinExistence type="predicted"/>
<feature type="compositionally biased region" description="Polar residues" evidence="1">
    <location>
        <begin position="29"/>
        <end position="46"/>
    </location>
</feature>
<feature type="region of interest" description="Disordered" evidence="1">
    <location>
        <begin position="19"/>
        <end position="46"/>
    </location>
</feature>
<dbReference type="Proteomes" id="UP000290289">
    <property type="component" value="Chromosome 6"/>
</dbReference>
<gene>
    <name evidence="2" type="ORF">DVH24_035867</name>
</gene>
<accession>A0A498JML8</accession>
<reference evidence="2 3" key="1">
    <citation type="submission" date="2018-10" db="EMBL/GenBank/DDBJ databases">
        <title>A high-quality apple genome assembly.</title>
        <authorList>
            <person name="Hu J."/>
        </authorList>
    </citation>
    <scope>NUCLEOTIDE SEQUENCE [LARGE SCALE GENOMIC DNA]</scope>
    <source>
        <strain evidence="3">cv. HFTH1</strain>
        <tissue evidence="2">Young leaf</tissue>
    </source>
</reference>
<name>A0A498JML8_MALDO</name>
<organism evidence="2 3">
    <name type="scientific">Malus domestica</name>
    <name type="common">Apple</name>
    <name type="synonym">Pyrus malus</name>
    <dbReference type="NCBI Taxonomy" id="3750"/>
    <lineage>
        <taxon>Eukaryota</taxon>
        <taxon>Viridiplantae</taxon>
        <taxon>Streptophyta</taxon>
        <taxon>Embryophyta</taxon>
        <taxon>Tracheophyta</taxon>
        <taxon>Spermatophyta</taxon>
        <taxon>Magnoliopsida</taxon>
        <taxon>eudicotyledons</taxon>
        <taxon>Gunneridae</taxon>
        <taxon>Pentapetalae</taxon>
        <taxon>rosids</taxon>
        <taxon>fabids</taxon>
        <taxon>Rosales</taxon>
        <taxon>Rosaceae</taxon>
        <taxon>Amygdaloideae</taxon>
        <taxon>Maleae</taxon>
        <taxon>Malus</taxon>
    </lineage>
</organism>
<keyword evidence="3" id="KW-1185">Reference proteome</keyword>
<dbReference type="STRING" id="3750.A0A498JML8"/>
<dbReference type="PANTHER" id="PTHR46732">
    <property type="entry name" value="ATP-DEPENDENT PROTEASE LA (LON) DOMAIN PROTEIN"/>
    <property type="match status" value="1"/>
</dbReference>
<feature type="region of interest" description="Disordered" evidence="1">
    <location>
        <begin position="72"/>
        <end position="99"/>
    </location>
</feature>
<sequence>MPKASKCFLNLQKQPYLQPVLPKTPYPLQPSSEEPNRSSKTSDPSLQSRVAVCGDFTWKSSHIDEDRYPLRCSLTPIGSKDEPRNERDGDGGGEIDKSGIRCGHVGWQGRWEPPHSLSATPPISPNQATWSSSLFSPCPSSFSQPPSSPSRSSSSAMMHSLLQTDLRFRVIYSDAVSGTANVDCVGKVFKHERFVSDWFFLICKGQERFRITDLIRTQPYLVVEVKWLADQSSNNDEDNLEALASDIRVRVKV</sequence>
<dbReference type="EMBL" id="RDQH01000332">
    <property type="protein sequence ID" value="RXH97199.1"/>
    <property type="molecule type" value="Genomic_DNA"/>
</dbReference>
<comment type="caution">
    <text evidence="2">The sequence shown here is derived from an EMBL/GenBank/DDBJ whole genome shotgun (WGS) entry which is preliminary data.</text>
</comment>
<dbReference type="InterPro" id="IPR046336">
    <property type="entry name" value="Lon_prtase_N_sf"/>
</dbReference>
<evidence type="ECO:0000256" key="1">
    <source>
        <dbReference type="SAM" id="MobiDB-lite"/>
    </source>
</evidence>
<dbReference type="SUPFAM" id="SSF88697">
    <property type="entry name" value="PUA domain-like"/>
    <property type="match status" value="1"/>
</dbReference>
<evidence type="ECO:0000313" key="2">
    <source>
        <dbReference type="EMBL" id="RXH97199.1"/>
    </source>
</evidence>
<feature type="compositionally biased region" description="Basic and acidic residues" evidence="1">
    <location>
        <begin position="79"/>
        <end position="99"/>
    </location>
</feature>
<dbReference type="InterPro" id="IPR015947">
    <property type="entry name" value="PUA-like_sf"/>
</dbReference>
<evidence type="ECO:0000313" key="3">
    <source>
        <dbReference type="Proteomes" id="UP000290289"/>
    </source>
</evidence>